<evidence type="ECO:0000259" key="1">
    <source>
        <dbReference type="Pfam" id="PF12697"/>
    </source>
</evidence>
<reference evidence="2" key="1">
    <citation type="submission" date="2021-01" db="EMBL/GenBank/DDBJ databases">
        <authorList>
            <person name="Corre E."/>
            <person name="Pelletier E."/>
            <person name="Niang G."/>
            <person name="Scheremetjew M."/>
            <person name="Finn R."/>
            <person name="Kale V."/>
            <person name="Holt S."/>
            <person name="Cochrane G."/>
            <person name="Meng A."/>
            <person name="Brown T."/>
            <person name="Cohen L."/>
        </authorList>
    </citation>
    <scope>NUCLEOTIDE SEQUENCE</scope>
    <source>
        <strain evidence="2">SAG 11-49</strain>
    </source>
</reference>
<accession>A0A7S0WU81</accession>
<dbReference type="SUPFAM" id="SSF53474">
    <property type="entry name" value="alpha/beta-Hydrolases"/>
    <property type="match status" value="1"/>
</dbReference>
<evidence type="ECO:0000313" key="2">
    <source>
        <dbReference type="EMBL" id="CAD8684178.1"/>
    </source>
</evidence>
<dbReference type="EMBL" id="HBFB01020730">
    <property type="protein sequence ID" value="CAD8684178.1"/>
    <property type="molecule type" value="Transcribed_RNA"/>
</dbReference>
<dbReference type="PRINTS" id="PR00412">
    <property type="entry name" value="EPOXHYDRLASE"/>
</dbReference>
<dbReference type="PANTHER" id="PTHR46438">
    <property type="entry name" value="ALPHA/BETA-HYDROLASES SUPERFAMILY PROTEIN"/>
    <property type="match status" value="1"/>
</dbReference>
<dbReference type="PRINTS" id="PR00111">
    <property type="entry name" value="ABHYDROLASE"/>
</dbReference>
<dbReference type="Pfam" id="PF12697">
    <property type="entry name" value="Abhydrolase_6"/>
    <property type="match status" value="1"/>
</dbReference>
<protein>
    <recommendedName>
        <fullName evidence="1">AB hydrolase-1 domain-containing protein</fullName>
    </recommendedName>
</protein>
<gene>
    <name evidence="2" type="ORF">CLEI1391_LOCUS11633</name>
</gene>
<organism evidence="2">
    <name type="scientific">Chlamydomonas leiostraca</name>
    <dbReference type="NCBI Taxonomy" id="1034604"/>
    <lineage>
        <taxon>Eukaryota</taxon>
        <taxon>Viridiplantae</taxon>
        <taxon>Chlorophyta</taxon>
        <taxon>core chlorophytes</taxon>
        <taxon>Chlorophyceae</taxon>
        <taxon>CS clade</taxon>
        <taxon>Chlamydomonadales</taxon>
        <taxon>Chlamydomonadaceae</taxon>
        <taxon>Chlamydomonas</taxon>
    </lineage>
</organism>
<dbReference type="Gene3D" id="3.40.50.1820">
    <property type="entry name" value="alpha/beta hydrolase"/>
    <property type="match status" value="1"/>
</dbReference>
<dbReference type="AlphaFoldDB" id="A0A7S0WU81"/>
<dbReference type="InterPro" id="IPR000073">
    <property type="entry name" value="AB_hydrolase_1"/>
</dbReference>
<dbReference type="InterPro" id="IPR000639">
    <property type="entry name" value="Epox_hydrolase-like"/>
</dbReference>
<proteinExistence type="predicted"/>
<dbReference type="PANTHER" id="PTHR46438:SF12">
    <property type="entry name" value="ALPHA_BETA-HYDROLASES SUPERFAMILY PROTEIN"/>
    <property type="match status" value="1"/>
</dbReference>
<dbReference type="InterPro" id="IPR029058">
    <property type="entry name" value="AB_hydrolase_fold"/>
</dbReference>
<feature type="domain" description="AB hydrolase-1" evidence="1">
    <location>
        <begin position="67"/>
        <end position="320"/>
    </location>
</feature>
<name>A0A7S0WU81_9CHLO</name>
<sequence>MQAQAALQRRTLNRGRCVVRASSASVSTTTAVPTYTRFGHEVVNWTYSGHKIRALKSPTKPGQPAMLLVHGFGGNADHFRKNITPLYEAGYNVYAIDLLGYGFSDKPDPRNAPPHSIYNFSNWGQQLVEFTEQVIGQKVHVVCNSVGGLAGLEAAIARPDLVQTVQLLDISLRGLHEKRTPSWQRPLVASFQRLLRETSVGEAFFGSVAQARTVKNILGQAYGRKDAVTDELVECILQPGLQPGAVRVFLDFISYSFGPLPEDLIARSPVPVGIIWGEEDPWEDVKQARQMFGPIPTVKEFVTLKGVGHCPQDEAPELVNPLVAQFCRKYDAAAA</sequence>
<dbReference type="GO" id="GO:0003824">
    <property type="term" value="F:catalytic activity"/>
    <property type="evidence" value="ECO:0007669"/>
    <property type="project" value="InterPro"/>
</dbReference>